<proteinExistence type="predicted"/>
<evidence type="ECO:0000313" key="3">
    <source>
        <dbReference type="Proteomes" id="UP000677016"/>
    </source>
</evidence>
<gene>
    <name evidence="2" type="ORF">KC207_04735</name>
</gene>
<accession>A0A941D6M4</accession>
<organism evidence="2 3">
    <name type="scientific">Phycicoccus avicenniae</name>
    <dbReference type="NCBI Taxonomy" id="2828860"/>
    <lineage>
        <taxon>Bacteria</taxon>
        <taxon>Bacillati</taxon>
        <taxon>Actinomycetota</taxon>
        <taxon>Actinomycetes</taxon>
        <taxon>Micrococcales</taxon>
        <taxon>Intrasporangiaceae</taxon>
        <taxon>Phycicoccus</taxon>
    </lineage>
</organism>
<evidence type="ECO:0000313" key="2">
    <source>
        <dbReference type="EMBL" id="MBR7742591.1"/>
    </source>
</evidence>
<dbReference type="Proteomes" id="UP000677016">
    <property type="component" value="Unassembled WGS sequence"/>
</dbReference>
<feature type="region of interest" description="Disordered" evidence="1">
    <location>
        <begin position="45"/>
        <end position="69"/>
    </location>
</feature>
<dbReference type="EMBL" id="JAGSNF010000004">
    <property type="protein sequence ID" value="MBR7742591.1"/>
    <property type="molecule type" value="Genomic_DNA"/>
</dbReference>
<evidence type="ECO:0000256" key="1">
    <source>
        <dbReference type="SAM" id="MobiDB-lite"/>
    </source>
</evidence>
<sequence length="295" mass="28993">MSQRHDDGDPIEHDPTGMRALLGGLPDPGPMPDDLVARIEAAVAAQVPPWETSDEPASADTSTDGRGHLAPVVPLHRRTAVRVAGVAAAAVVAVGVGGVALQAFQSGGVSASLGMSDSGGADSAADEGSAEDLGTQEGDRRSEESAGDPSAGTGPDEGPQGVAPGTTVRLVAADEASRVRVVGSEGTVPSDGIASAVALLAVPPYDTFPEAGADDADDGDALADPARARACASALGVPASDALVVRLTAVGTTRDAALVVATAEDGTRTAWAVPATCGGEDADASDVIAGPVTVR</sequence>
<keyword evidence="3" id="KW-1185">Reference proteome</keyword>
<reference evidence="2" key="1">
    <citation type="submission" date="2021-04" db="EMBL/GenBank/DDBJ databases">
        <title>Phycicoccus avicenniae sp. nov., a novel endophytic actinomycetes isolated from branch of Avicennia mariana.</title>
        <authorList>
            <person name="Tuo L."/>
        </authorList>
    </citation>
    <scope>NUCLEOTIDE SEQUENCE</scope>
    <source>
        <strain evidence="2">BSK3Z-2</strain>
    </source>
</reference>
<dbReference type="RefSeq" id="WP_211601751.1">
    <property type="nucleotide sequence ID" value="NZ_JAGSNF010000004.1"/>
</dbReference>
<comment type="caution">
    <text evidence="2">The sequence shown here is derived from an EMBL/GenBank/DDBJ whole genome shotgun (WGS) entry which is preliminary data.</text>
</comment>
<feature type="region of interest" description="Disordered" evidence="1">
    <location>
        <begin position="1"/>
        <end position="32"/>
    </location>
</feature>
<feature type="region of interest" description="Disordered" evidence="1">
    <location>
        <begin position="111"/>
        <end position="164"/>
    </location>
</feature>
<name>A0A941D6M4_9MICO</name>
<dbReference type="AlphaFoldDB" id="A0A941D6M4"/>
<feature type="compositionally biased region" description="Low complexity" evidence="1">
    <location>
        <begin position="111"/>
        <end position="123"/>
    </location>
</feature>
<feature type="compositionally biased region" description="Basic and acidic residues" evidence="1">
    <location>
        <begin position="1"/>
        <end position="16"/>
    </location>
</feature>
<protein>
    <submittedName>
        <fullName evidence="2">Uncharacterized protein</fullName>
    </submittedName>
</protein>